<dbReference type="InterPro" id="IPR006016">
    <property type="entry name" value="UspA"/>
</dbReference>
<sequence>MGMYQRIFVALDGGPTQEAVARRAAYIAQHNNAALLFGHVIDSVPYEANGIDFAALCTEGRENIERELASVLAEVRADDQIPSVDLSVHAGRITDTLLESQIEPFNPDLVVCGARGLSNIKYALVGSVSTFLIRNIDCDVLVVKPEEGDE</sequence>
<dbReference type="InterPro" id="IPR014729">
    <property type="entry name" value="Rossmann-like_a/b/a_fold"/>
</dbReference>
<comment type="subcellular location">
    <subcellularLocation>
        <location evidence="2">Cytoplasm</location>
    </subcellularLocation>
</comment>
<gene>
    <name evidence="3" type="ORF">HLV38_06820</name>
</gene>
<name>A0A6M8J8Z5_9ACTN</name>
<dbReference type="Proteomes" id="UP000503297">
    <property type="component" value="Chromosome"/>
</dbReference>
<evidence type="ECO:0000256" key="2">
    <source>
        <dbReference type="PIRNR" id="PIRNR006276"/>
    </source>
</evidence>
<comment type="similarity">
    <text evidence="1 2">Belongs to the universal stress protein A family.</text>
</comment>
<dbReference type="CDD" id="cd00293">
    <property type="entry name" value="USP-like"/>
    <property type="match status" value="1"/>
</dbReference>
<dbReference type="SUPFAM" id="SSF52402">
    <property type="entry name" value="Adenine nucleotide alpha hydrolases-like"/>
    <property type="match status" value="1"/>
</dbReference>
<protein>
    <recommendedName>
        <fullName evidence="2">Universal stress protein</fullName>
    </recommendedName>
</protein>
<evidence type="ECO:0000313" key="4">
    <source>
        <dbReference type="Proteomes" id="UP000503297"/>
    </source>
</evidence>
<organism evidence="3 4">
    <name type="scientific">Berryella wangjianweii</name>
    <dbReference type="NCBI Taxonomy" id="2734634"/>
    <lineage>
        <taxon>Bacteria</taxon>
        <taxon>Bacillati</taxon>
        <taxon>Actinomycetota</taxon>
        <taxon>Coriobacteriia</taxon>
        <taxon>Eggerthellales</taxon>
        <taxon>Eggerthellaceae</taxon>
        <taxon>Berryella</taxon>
    </lineage>
</organism>
<evidence type="ECO:0000313" key="3">
    <source>
        <dbReference type="EMBL" id="QKF07849.1"/>
    </source>
</evidence>
<dbReference type="KEGG" id="bwa:HLV38_06820"/>
<accession>A0A6M8J8Z5</accession>
<dbReference type="PIRSF" id="PIRSF006276">
    <property type="entry name" value="UspA"/>
    <property type="match status" value="1"/>
</dbReference>
<dbReference type="PANTHER" id="PTHR46268">
    <property type="entry name" value="STRESS RESPONSE PROTEIN NHAX"/>
    <property type="match status" value="1"/>
</dbReference>
<dbReference type="RefSeq" id="WP_172166115.1">
    <property type="nucleotide sequence ID" value="NZ_CP053716.1"/>
</dbReference>
<dbReference type="PANTHER" id="PTHR46268:SF6">
    <property type="entry name" value="UNIVERSAL STRESS PROTEIN UP12"/>
    <property type="match status" value="1"/>
</dbReference>
<dbReference type="AlphaFoldDB" id="A0A6M8J8Z5"/>
<dbReference type="EMBL" id="CP053716">
    <property type="protein sequence ID" value="QKF07849.1"/>
    <property type="molecule type" value="Genomic_DNA"/>
</dbReference>
<dbReference type="PRINTS" id="PR01438">
    <property type="entry name" value="UNVRSLSTRESS"/>
</dbReference>
<keyword evidence="2" id="KW-0963">Cytoplasm</keyword>
<dbReference type="InterPro" id="IPR006015">
    <property type="entry name" value="Universal_stress_UspA"/>
</dbReference>
<proteinExistence type="inferred from homology"/>
<keyword evidence="4" id="KW-1185">Reference proteome</keyword>
<evidence type="ECO:0000256" key="1">
    <source>
        <dbReference type="ARBA" id="ARBA00008791"/>
    </source>
</evidence>
<dbReference type="GO" id="GO:0005737">
    <property type="term" value="C:cytoplasm"/>
    <property type="evidence" value="ECO:0007669"/>
    <property type="project" value="UniProtKB-SubCell"/>
</dbReference>
<dbReference type="Pfam" id="PF00582">
    <property type="entry name" value="Usp"/>
    <property type="match status" value="1"/>
</dbReference>
<dbReference type="Gene3D" id="3.40.50.620">
    <property type="entry name" value="HUPs"/>
    <property type="match status" value="1"/>
</dbReference>
<reference evidence="4" key="1">
    <citation type="submission" date="2020-05" db="EMBL/GenBank/DDBJ databases">
        <title>Novel species in genus Nocardioides.</title>
        <authorList>
            <person name="Zhang G."/>
        </authorList>
    </citation>
    <scope>NUCLEOTIDE SEQUENCE [LARGE SCALE GENOMIC DNA]</scope>
    <source>
        <strain evidence="4">zg-1050</strain>
    </source>
</reference>